<dbReference type="GO" id="GO:0007165">
    <property type="term" value="P:signal transduction"/>
    <property type="evidence" value="ECO:0007669"/>
    <property type="project" value="InterPro"/>
</dbReference>
<feature type="domain" description="TIR" evidence="1">
    <location>
        <begin position="3"/>
        <end position="87"/>
    </location>
</feature>
<dbReference type="InterPro" id="IPR035897">
    <property type="entry name" value="Toll_tir_struct_dom_sf"/>
</dbReference>
<evidence type="ECO:0000259" key="1">
    <source>
        <dbReference type="Pfam" id="PF13676"/>
    </source>
</evidence>
<dbReference type="SUPFAM" id="SSF52200">
    <property type="entry name" value="Toll/Interleukin receptor TIR domain"/>
    <property type="match status" value="1"/>
</dbReference>
<organism evidence="2 3">
    <name type="scientific">Rhizobium skierniewicense</name>
    <dbReference type="NCBI Taxonomy" id="984260"/>
    <lineage>
        <taxon>Bacteria</taxon>
        <taxon>Pseudomonadati</taxon>
        <taxon>Pseudomonadota</taxon>
        <taxon>Alphaproteobacteria</taxon>
        <taxon>Hyphomicrobiales</taxon>
        <taxon>Rhizobiaceae</taxon>
        <taxon>Rhizobium/Agrobacterium group</taxon>
        <taxon>Rhizobium</taxon>
    </lineage>
</organism>
<dbReference type="AlphaFoldDB" id="A0A7W6G3N9"/>
<dbReference type="Proteomes" id="UP000565286">
    <property type="component" value="Unassembled WGS sequence"/>
</dbReference>
<proteinExistence type="predicted"/>
<dbReference type="EMBL" id="JACIDV010000018">
    <property type="protein sequence ID" value="MBB3948393.1"/>
    <property type="molecule type" value="Genomic_DNA"/>
</dbReference>
<comment type="caution">
    <text evidence="2">The sequence shown here is derived from an EMBL/GenBank/DDBJ whole genome shotgun (WGS) entry which is preliminary data.</text>
</comment>
<dbReference type="RefSeq" id="WP_183897729.1">
    <property type="nucleotide sequence ID" value="NZ_JACIDV010000018.1"/>
</dbReference>
<accession>A0A7W6G3N9</accession>
<evidence type="ECO:0000313" key="2">
    <source>
        <dbReference type="EMBL" id="MBB3948393.1"/>
    </source>
</evidence>
<gene>
    <name evidence="2" type="ORF">GGQ73_004380</name>
</gene>
<dbReference type="InterPro" id="IPR000157">
    <property type="entry name" value="TIR_dom"/>
</dbReference>
<name>A0A7W6G3N9_9HYPH</name>
<evidence type="ECO:0000313" key="3">
    <source>
        <dbReference type="Proteomes" id="UP000565286"/>
    </source>
</evidence>
<dbReference type="Pfam" id="PF13676">
    <property type="entry name" value="TIR_2"/>
    <property type="match status" value="1"/>
</dbReference>
<keyword evidence="3" id="KW-1185">Reference proteome</keyword>
<sequence length="158" mass="17700">MKIFVSHQRADSVLAAAVAARLKTQHGIDSYLDLIDPEGSKAGENLGEYIRLQLGKCTQLLAVVSANTKTSWWVPWEIGIATEKHQPIATYAGDNTTLPEYLKKWPYLRSQADLDVYATVSKTTETSFVRRRAYKSEELAKAETTGDFYTTIRSRLGQ</sequence>
<dbReference type="Gene3D" id="3.40.50.10140">
    <property type="entry name" value="Toll/interleukin-1 receptor homology (TIR) domain"/>
    <property type="match status" value="1"/>
</dbReference>
<reference evidence="2 3" key="1">
    <citation type="submission" date="2020-08" db="EMBL/GenBank/DDBJ databases">
        <title>Genomic Encyclopedia of Type Strains, Phase IV (KMG-IV): sequencing the most valuable type-strain genomes for metagenomic binning, comparative biology and taxonomic classification.</title>
        <authorList>
            <person name="Goeker M."/>
        </authorList>
    </citation>
    <scope>NUCLEOTIDE SEQUENCE [LARGE SCALE GENOMIC DNA]</scope>
    <source>
        <strain evidence="2 3">DSM 26438</strain>
    </source>
</reference>
<protein>
    <recommendedName>
        <fullName evidence="1">TIR domain-containing protein</fullName>
    </recommendedName>
</protein>